<feature type="transmembrane region" description="Helical" evidence="1">
    <location>
        <begin position="12"/>
        <end position="30"/>
    </location>
</feature>
<dbReference type="Gene3D" id="3.30.2090.10">
    <property type="entry name" value="Multidrug efflux transporter AcrB TolC docking domain, DN and DC subdomains"/>
    <property type="match status" value="2"/>
</dbReference>
<feature type="transmembrane region" description="Helical" evidence="1">
    <location>
        <begin position="459"/>
        <end position="490"/>
    </location>
</feature>
<dbReference type="Gene3D" id="3.30.70.1430">
    <property type="entry name" value="Multidrug efflux transporter AcrB pore domain"/>
    <property type="match status" value="2"/>
</dbReference>
<dbReference type="SUPFAM" id="SSF82714">
    <property type="entry name" value="Multidrug efflux transporter AcrB TolC docking domain, DN and DC subdomains"/>
    <property type="match status" value="2"/>
</dbReference>
<feature type="transmembrane region" description="Helical" evidence="1">
    <location>
        <begin position="539"/>
        <end position="560"/>
    </location>
</feature>
<dbReference type="Gene3D" id="3.30.70.1320">
    <property type="entry name" value="Multidrug efflux transporter AcrB pore domain like"/>
    <property type="match status" value="1"/>
</dbReference>
<dbReference type="PANTHER" id="PTHR32063:SF8">
    <property type="entry name" value="CATION EFFLUX PROTEIN"/>
    <property type="match status" value="1"/>
</dbReference>
<feature type="transmembrane region" description="Helical" evidence="1">
    <location>
        <begin position="389"/>
        <end position="411"/>
    </location>
</feature>
<dbReference type="SUPFAM" id="SSF82866">
    <property type="entry name" value="Multidrug efflux transporter AcrB transmembrane domain"/>
    <property type="match status" value="2"/>
</dbReference>
<name>A0A832A7P2_9BACT</name>
<feature type="transmembrane region" description="Helical" evidence="1">
    <location>
        <begin position="431"/>
        <end position="452"/>
    </location>
</feature>
<feature type="transmembrane region" description="Helical" evidence="1">
    <location>
        <begin position="334"/>
        <end position="353"/>
    </location>
</feature>
<dbReference type="Pfam" id="PF00873">
    <property type="entry name" value="ACR_tran"/>
    <property type="match status" value="1"/>
</dbReference>
<evidence type="ECO:0000313" key="2">
    <source>
        <dbReference type="EMBL" id="HFK97895.1"/>
    </source>
</evidence>
<protein>
    <submittedName>
        <fullName evidence="2">Efflux RND transporter permease subunit</fullName>
    </submittedName>
</protein>
<keyword evidence="1" id="KW-0472">Membrane</keyword>
<keyword evidence="1" id="KW-1133">Transmembrane helix</keyword>
<proteinExistence type="predicted"/>
<dbReference type="AlphaFoldDB" id="A0A832A7P2"/>
<dbReference type="PRINTS" id="PR00702">
    <property type="entry name" value="ACRIFLAVINRP"/>
</dbReference>
<dbReference type="GO" id="GO:0005886">
    <property type="term" value="C:plasma membrane"/>
    <property type="evidence" value="ECO:0007669"/>
    <property type="project" value="TreeGrafter"/>
</dbReference>
<dbReference type="Gene3D" id="1.20.1640.10">
    <property type="entry name" value="Multidrug efflux transporter AcrB transmembrane domain"/>
    <property type="match status" value="2"/>
</dbReference>
<dbReference type="InterPro" id="IPR027463">
    <property type="entry name" value="AcrB_DN_DC_subdom"/>
</dbReference>
<feature type="transmembrane region" description="Helical" evidence="1">
    <location>
        <begin position="918"/>
        <end position="939"/>
    </location>
</feature>
<dbReference type="InterPro" id="IPR001036">
    <property type="entry name" value="Acrflvin-R"/>
</dbReference>
<gene>
    <name evidence="2" type="ORF">ENS06_11325</name>
</gene>
<evidence type="ECO:0000256" key="1">
    <source>
        <dbReference type="SAM" id="Phobius"/>
    </source>
</evidence>
<dbReference type="GO" id="GO:0042910">
    <property type="term" value="F:xenobiotic transmembrane transporter activity"/>
    <property type="evidence" value="ECO:0007669"/>
    <property type="project" value="TreeGrafter"/>
</dbReference>
<dbReference type="Gene3D" id="3.30.70.1440">
    <property type="entry name" value="Multidrug efflux transporter AcrB pore domain"/>
    <property type="match status" value="1"/>
</dbReference>
<keyword evidence="1" id="KW-0812">Transmembrane</keyword>
<feature type="transmembrane region" description="Helical" evidence="1">
    <location>
        <begin position="885"/>
        <end position="911"/>
    </location>
</feature>
<accession>A0A832A7P2</accession>
<reference evidence="2" key="1">
    <citation type="journal article" date="2020" name="mSystems">
        <title>Genome- and Community-Level Interaction Insights into Carbon Utilization and Element Cycling Functions of Hydrothermarchaeota in Hydrothermal Sediment.</title>
        <authorList>
            <person name="Zhou Z."/>
            <person name="Liu Y."/>
            <person name="Xu W."/>
            <person name="Pan J."/>
            <person name="Luo Z.H."/>
            <person name="Li M."/>
        </authorList>
    </citation>
    <scope>NUCLEOTIDE SEQUENCE [LARGE SCALE GENOMIC DNA]</scope>
    <source>
        <strain evidence="2">SpSt-456</strain>
    </source>
</reference>
<dbReference type="EMBL" id="DSTK01000034">
    <property type="protein sequence ID" value="HFK97895.1"/>
    <property type="molecule type" value="Genomic_DNA"/>
</dbReference>
<feature type="transmembrane region" description="Helical" evidence="1">
    <location>
        <begin position="359"/>
        <end position="377"/>
    </location>
</feature>
<sequence>MWIVRLALCRPYTFVVAALVLLVLSPFVLMRTPTDIFPQINIPVVSVIWLYNGLSAKEVEERIVYLSERQISTVVNDIEHIESTSYTGAGVIKVFLQPEASVSDAVAQITASGQSVMRLLPPGMSPPLIIRYNASSVPILQYSLASESLSEQELQDLAMNRVKVGLSTVRGTSIPTPFGGKARVVAVDIDPVALQAKNLSPMDVVAAFNAQNLLLPSGSVKIAETEYEVSLNSSPEVLQALNELPVKSINGTVITVGDVAHVHDGYQPQRNVVRLDGVRGVLLTVFKSGAASTLSVVDGVKKTMPRILAGLPPELKVKEFADQSLFVRAAVNGVIKEGLLAALLTAGMILLFLGSGRSAVIIALSIPLSILISLAVLSATGETINLMTLGGLALSVGILVDNATVVIENIHRQMGSGKTTVTAILEGAHEVALPTLVSTICICIVFVPMFLLKGVSRYLFVPLAQTVVFAVAASYVVSFTLVPTLAAWFYRHGPQASPCADAPFVPTVPKSFFAAMHHGFLSGFERFRAGYRRLLSLALAHRVFFSVCFLAFCAASWILVPHLGQDFFPTVDAGHFRLHLRAHGGTRIEETTRLVDRVEVAIREEIPAAELAGILDNIGIPSGGIPLAYSDSGVTGTNDADILVSLSHGHRAADRYVSRLRSRLSRDFPDTTFYFLPADIVNQTINFGLPAPFDIQIVGRQLEKNRAVAEKLAEEIRRIPGAVDVRVQQPADQPRLRFVVDRTKASQIGLTERDVASAVMLSLTGSSQTQPNYWLNPKSGIQYLVNIRVPEYRLDSFEALNTIPLSAAKTDKMGQILTNVASFERATGSPIFSHYGVQPVINIYGGVSGRDLGGVLADIKPHIDQVGKDLPKGSFISLRGQAETMYVGFVGLGIGMGLAMLFIYLLLVVFYQSWLDPLAIIAALPGALAGVLWGLHFTFTTVSVPALI</sequence>
<comment type="caution">
    <text evidence="2">The sequence shown here is derived from an EMBL/GenBank/DDBJ whole genome shotgun (WGS) entry which is preliminary data.</text>
</comment>
<organism evidence="2">
    <name type="scientific">Desulfacinum infernum</name>
    <dbReference type="NCBI Taxonomy" id="35837"/>
    <lineage>
        <taxon>Bacteria</taxon>
        <taxon>Pseudomonadati</taxon>
        <taxon>Thermodesulfobacteriota</taxon>
        <taxon>Syntrophobacteria</taxon>
        <taxon>Syntrophobacterales</taxon>
        <taxon>Syntrophobacteraceae</taxon>
        <taxon>Desulfacinum</taxon>
    </lineage>
</organism>
<dbReference type="SUPFAM" id="SSF82693">
    <property type="entry name" value="Multidrug efflux transporter AcrB pore domain, PN1, PN2, PC1 and PC2 subdomains"/>
    <property type="match status" value="2"/>
</dbReference>
<dbReference type="PANTHER" id="PTHR32063">
    <property type="match status" value="1"/>
</dbReference>